<organism evidence="1 2">
    <name type="scientific">Dendrobium catenatum</name>
    <dbReference type="NCBI Taxonomy" id="906689"/>
    <lineage>
        <taxon>Eukaryota</taxon>
        <taxon>Viridiplantae</taxon>
        <taxon>Streptophyta</taxon>
        <taxon>Embryophyta</taxon>
        <taxon>Tracheophyta</taxon>
        <taxon>Spermatophyta</taxon>
        <taxon>Magnoliopsida</taxon>
        <taxon>Liliopsida</taxon>
        <taxon>Asparagales</taxon>
        <taxon>Orchidaceae</taxon>
        <taxon>Epidendroideae</taxon>
        <taxon>Malaxideae</taxon>
        <taxon>Dendrobiinae</taxon>
        <taxon>Dendrobium</taxon>
    </lineage>
</organism>
<evidence type="ECO:0000313" key="2">
    <source>
        <dbReference type="Proteomes" id="UP000233837"/>
    </source>
</evidence>
<protein>
    <submittedName>
        <fullName evidence="1">Uncharacterized protein</fullName>
    </submittedName>
</protein>
<reference evidence="1 2" key="1">
    <citation type="journal article" date="2016" name="Sci. Rep.">
        <title>The Dendrobium catenatum Lindl. genome sequence provides insights into polysaccharide synthase, floral development and adaptive evolution.</title>
        <authorList>
            <person name="Zhang G.Q."/>
            <person name="Xu Q."/>
            <person name="Bian C."/>
            <person name="Tsai W.C."/>
            <person name="Yeh C.M."/>
            <person name="Liu K.W."/>
            <person name="Yoshida K."/>
            <person name="Zhang L.S."/>
            <person name="Chang S.B."/>
            <person name="Chen F."/>
            <person name="Shi Y."/>
            <person name="Su Y.Y."/>
            <person name="Zhang Y.Q."/>
            <person name="Chen L.J."/>
            <person name="Yin Y."/>
            <person name="Lin M."/>
            <person name="Huang H."/>
            <person name="Deng H."/>
            <person name="Wang Z.W."/>
            <person name="Zhu S.L."/>
            <person name="Zhao X."/>
            <person name="Deng C."/>
            <person name="Niu S.C."/>
            <person name="Huang J."/>
            <person name="Wang M."/>
            <person name="Liu G.H."/>
            <person name="Yang H.J."/>
            <person name="Xiao X.J."/>
            <person name="Hsiao Y.Y."/>
            <person name="Wu W.L."/>
            <person name="Chen Y.Y."/>
            <person name="Mitsuda N."/>
            <person name="Ohme-Takagi M."/>
            <person name="Luo Y.B."/>
            <person name="Van de Peer Y."/>
            <person name="Liu Z.J."/>
        </authorList>
    </citation>
    <scope>NUCLEOTIDE SEQUENCE [LARGE SCALE GENOMIC DNA]</scope>
    <source>
        <tissue evidence="1">The whole plant</tissue>
    </source>
</reference>
<accession>A0A2I0W631</accession>
<proteinExistence type="predicted"/>
<dbReference type="EMBL" id="KZ502888">
    <property type="protein sequence ID" value="PKU71112.1"/>
    <property type="molecule type" value="Genomic_DNA"/>
</dbReference>
<name>A0A2I0W631_9ASPA</name>
<dbReference type="Proteomes" id="UP000233837">
    <property type="component" value="Unassembled WGS sequence"/>
</dbReference>
<reference evidence="1 2" key="2">
    <citation type="journal article" date="2017" name="Nature">
        <title>The Apostasia genome and the evolution of orchids.</title>
        <authorList>
            <person name="Zhang G.Q."/>
            <person name="Liu K.W."/>
            <person name="Li Z."/>
            <person name="Lohaus R."/>
            <person name="Hsiao Y.Y."/>
            <person name="Niu S.C."/>
            <person name="Wang J.Y."/>
            <person name="Lin Y.C."/>
            <person name="Xu Q."/>
            <person name="Chen L.J."/>
            <person name="Yoshida K."/>
            <person name="Fujiwara S."/>
            <person name="Wang Z.W."/>
            <person name="Zhang Y.Q."/>
            <person name="Mitsuda N."/>
            <person name="Wang M."/>
            <person name="Liu G.H."/>
            <person name="Pecoraro L."/>
            <person name="Huang H.X."/>
            <person name="Xiao X.J."/>
            <person name="Lin M."/>
            <person name="Wu X.Y."/>
            <person name="Wu W.L."/>
            <person name="Chen Y.Y."/>
            <person name="Chang S.B."/>
            <person name="Sakamoto S."/>
            <person name="Ohme-Takagi M."/>
            <person name="Yagi M."/>
            <person name="Zeng S.J."/>
            <person name="Shen C.Y."/>
            <person name="Yeh C.M."/>
            <person name="Luo Y.B."/>
            <person name="Tsai W.C."/>
            <person name="Van de Peer Y."/>
            <person name="Liu Z.J."/>
        </authorList>
    </citation>
    <scope>NUCLEOTIDE SEQUENCE [LARGE SCALE GENOMIC DNA]</scope>
    <source>
        <tissue evidence="1">The whole plant</tissue>
    </source>
</reference>
<keyword evidence="2" id="KW-1185">Reference proteome</keyword>
<gene>
    <name evidence="1" type="ORF">MA16_Dca011553</name>
</gene>
<dbReference type="AlphaFoldDB" id="A0A2I0W631"/>
<sequence length="101" mass="11647">MSLTGCCCFGCDVPLRVLFSLLFWHPFVDRELFAAWFPVLKPRLVLSWLVPWLCSLEFFKVALGISAGMTLGFSFLHGNLGTFGCYVPPLWPIYMRYFEKK</sequence>
<evidence type="ECO:0000313" key="1">
    <source>
        <dbReference type="EMBL" id="PKU71112.1"/>
    </source>
</evidence>